<protein>
    <submittedName>
        <fullName evidence="7">Pyridoxal-dependent decarboxylase</fullName>
    </submittedName>
</protein>
<dbReference type="Gene3D" id="3.40.640.10">
    <property type="entry name" value="Type I PLP-dependent aspartate aminotransferase-like (Major domain)"/>
    <property type="match status" value="1"/>
</dbReference>
<dbReference type="PROSITE" id="PS00392">
    <property type="entry name" value="DDC_GAD_HDC_YDC"/>
    <property type="match status" value="1"/>
</dbReference>
<comment type="similarity">
    <text evidence="2 6">Belongs to the group II decarboxylase family.</text>
</comment>
<evidence type="ECO:0000256" key="6">
    <source>
        <dbReference type="RuleBase" id="RU000382"/>
    </source>
</evidence>
<keyword evidence="5 6" id="KW-0456">Lyase</keyword>
<dbReference type="InterPro" id="IPR015421">
    <property type="entry name" value="PyrdxlP-dep_Trfase_major"/>
</dbReference>
<evidence type="ECO:0000313" key="8">
    <source>
        <dbReference type="Proteomes" id="UP001172728"/>
    </source>
</evidence>
<keyword evidence="3" id="KW-0210">Decarboxylase</keyword>
<dbReference type="Gene3D" id="3.90.1150.10">
    <property type="entry name" value="Aspartate Aminotransferase, domain 1"/>
    <property type="match status" value="1"/>
</dbReference>
<dbReference type="EMBL" id="JAUHPW010000001">
    <property type="protein sequence ID" value="MDN4474383.1"/>
    <property type="molecule type" value="Genomic_DNA"/>
</dbReference>
<keyword evidence="8" id="KW-1185">Reference proteome</keyword>
<dbReference type="PANTHER" id="PTHR11999:SF70">
    <property type="entry name" value="MIP05841P"/>
    <property type="match status" value="1"/>
</dbReference>
<comment type="caution">
    <text evidence="7">The sequence shown here is derived from an EMBL/GenBank/DDBJ whole genome shotgun (WGS) entry which is preliminary data.</text>
</comment>
<reference evidence="7" key="1">
    <citation type="submission" date="2023-06" db="EMBL/GenBank/DDBJ databases">
        <title>Sysu t00192.</title>
        <authorList>
            <person name="Gao L."/>
            <person name="Fang B.-Z."/>
            <person name="Li W.-J."/>
        </authorList>
    </citation>
    <scope>NUCLEOTIDE SEQUENCE</scope>
    <source>
        <strain evidence="7">SYSU T00192</strain>
    </source>
</reference>
<name>A0ABT8G5J0_9MICO</name>
<dbReference type="PANTHER" id="PTHR11999">
    <property type="entry name" value="GROUP II PYRIDOXAL-5-PHOSPHATE DECARBOXYLASE"/>
    <property type="match status" value="1"/>
</dbReference>
<keyword evidence="4 6" id="KW-0663">Pyridoxal phosphate</keyword>
<dbReference type="Pfam" id="PF00282">
    <property type="entry name" value="Pyridoxal_deC"/>
    <property type="match status" value="1"/>
</dbReference>
<dbReference type="InterPro" id="IPR015422">
    <property type="entry name" value="PyrdxlP-dep_Trfase_small"/>
</dbReference>
<evidence type="ECO:0000256" key="4">
    <source>
        <dbReference type="ARBA" id="ARBA00022898"/>
    </source>
</evidence>
<sequence length="455" mass="48468">MHAVSAESHAIVESVLDYSRRRVLWEDVPLDVPATPDELAAQAPASITPGGIGAARALALFGDVLAPTCLSTDHPGYLAFIPSAPSRAASAFDLVVSASSIYAGSWLEGAGAVHAENEVLAWLAGEFGLPDSAGGVFVQGGTIGNLSALVAARDAARRRNREAGRPDPARWAVVCSGESHSSVESAAAVMDVDVVGILPDDDGRLHGHAVAEALAEHGDAVFAVVATAGTTNFGIVDDIAGIARVTRDAGVWLHIDGAYGLAGMLVPRMREAYAGVEHADSLIVDPHKWLFAPFDACALLYRDPQVARRAHTQHASYLDTLTEAPETNPSDLSVQLTRRARGLPLWFSLATYGTDEYRAAIAHGIDLAGRVADEIESREGLTLVRRPQLSVVVFRKDGWTRADYDAWCARLLGDQRAFVVPSSHHGEPVLRFAIVNPLTTFELLNEILDTLDDSQ</sequence>
<dbReference type="InterPro" id="IPR021115">
    <property type="entry name" value="Pyridoxal-P_BS"/>
</dbReference>
<dbReference type="InterPro" id="IPR010977">
    <property type="entry name" value="Aromatic_deC"/>
</dbReference>
<accession>A0ABT8G5J0</accession>
<dbReference type="RefSeq" id="WP_301131147.1">
    <property type="nucleotide sequence ID" value="NZ_JAUHPW010000001.1"/>
</dbReference>
<dbReference type="Proteomes" id="UP001172728">
    <property type="component" value="Unassembled WGS sequence"/>
</dbReference>
<evidence type="ECO:0000256" key="1">
    <source>
        <dbReference type="ARBA" id="ARBA00001933"/>
    </source>
</evidence>
<comment type="cofactor">
    <cofactor evidence="1 6">
        <name>pyridoxal 5'-phosphate</name>
        <dbReference type="ChEBI" id="CHEBI:597326"/>
    </cofactor>
</comment>
<dbReference type="InterPro" id="IPR015424">
    <property type="entry name" value="PyrdxlP-dep_Trfase"/>
</dbReference>
<dbReference type="InterPro" id="IPR002129">
    <property type="entry name" value="PyrdxlP-dep_de-COase"/>
</dbReference>
<organism evidence="7 8">
    <name type="scientific">Demequina litoralis</name>
    <dbReference type="NCBI Taxonomy" id="3051660"/>
    <lineage>
        <taxon>Bacteria</taxon>
        <taxon>Bacillati</taxon>
        <taxon>Actinomycetota</taxon>
        <taxon>Actinomycetes</taxon>
        <taxon>Micrococcales</taxon>
        <taxon>Demequinaceae</taxon>
        <taxon>Demequina</taxon>
    </lineage>
</organism>
<proteinExistence type="inferred from homology"/>
<evidence type="ECO:0000256" key="2">
    <source>
        <dbReference type="ARBA" id="ARBA00009533"/>
    </source>
</evidence>
<gene>
    <name evidence="7" type="ORF">QQX09_00785</name>
</gene>
<evidence type="ECO:0000256" key="5">
    <source>
        <dbReference type="ARBA" id="ARBA00023239"/>
    </source>
</evidence>
<evidence type="ECO:0000256" key="3">
    <source>
        <dbReference type="ARBA" id="ARBA00022793"/>
    </source>
</evidence>
<evidence type="ECO:0000313" key="7">
    <source>
        <dbReference type="EMBL" id="MDN4474383.1"/>
    </source>
</evidence>
<dbReference type="SUPFAM" id="SSF53383">
    <property type="entry name" value="PLP-dependent transferases"/>
    <property type="match status" value="1"/>
</dbReference>